<keyword evidence="2" id="KW-1185">Reference proteome</keyword>
<accession>A0ABU9WA99</accession>
<evidence type="ECO:0008006" key="3">
    <source>
        <dbReference type="Google" id="ProtNLM"/>
    </source>
</evidence>
<dbReference type="EMBL" id="JBCPYA010000001">
    <property type="protein sequence ID" value="MEN2468958.1"/>
    <property type="molecule type" value="Genomic_DNA"/>
</dbReference>
<protein>
    <recommendedName>
        <fullName evidence="3">RiboL-PSP-HEPN domain-containing protein</fullName>
    </recommendedName>
</protein>
<comment type="caution">
    <text evidence="1">The sequence shown here is derived from an EMBL/GenBank/DDBJ whole genome shotgun (WGS) entry which is preliminary data.</text>
</comment>
<dbReference type="RefSeq" id="WP_343490834.1">
    <property type="nucleotide sequence ID" value="NZ_JBCPYA010000001.1"/>
</dbReference>
<reference evidence="1 2" key="1">
    <citation type="submission" date="2024-05" db="EMBL/GenBank/DDBJ databases">
        <title>Burkholderia sp. Nov. a novel bacteria isolated from rhizosphere soil of Camellia sinensis.</title>
        <authorList>
            <person name="Dong Y."/>
        </authorList>
    </citation>
    <scope>NUCLEOTIDE SEQUENCE [LARGE SCALE GENOMIC DNA]</scope>
    <source>
        <strain evidence="1 2">GS2Y</strain>
    </source>
</reference>
<evidence type="ECO:0000313" key="2">
    <source>
        <dbReference type="Proteomes" id="UP001466933"/>
    </source>
</evidence>
<dbReference type="Proteomes" id="UP001466933">
    <property type="component" value="Unassembled WGS sequence"/>
</dbReference>
<sequence>MSFANEFAVVDLVAKSQLATSGVDAFSLSIVKMERQMRKLFTYLVYQARAFGPENVEELRQALGASRKAYFEGFERGINELSAASIEKMVGQQYDGLRPILVDALDVRNKVFHGQLTMRCLQRDQLEELTGFIRRWCNLLADGASRAVGYDGFGRNSFRKGPGGLVETFKVQIDTVEKYRAFIRDHVERP</sequence>
<organism evidence="1 2">
    <name type="scientific">Burkholderia theae</name>
    <dbReference type="NCBI Taxonomy" id="3143496"/>
    <lineage>
        <taxon>Bacteria</taxon>
        <taxon>Pseudomonadati</taxon>
        <taxon>Pseudomonadota</taxon>
        <taxon>Betaproteobacteria</taxon>
        <taxon>Burkholderiales</taxon>
        <taxon>Burkholderiaceae</taxon>
        <taxon>Burkholderia</taxon>
    </lineage>
</organism>
<evidence type="ECO:0000313" key="1">
    <source>
        <dbReference type="EMBL" id="MEN2468958.1"/>
    </source>
</evidence>
<proteinExistence type="predicted"/>
<name>A0ABU9WA99_9BURK</name>
<gene>
    <name evidence="1" type="ORF">VOI36_03555</name>
</gene>